<evidence type="ECO:0000313" key="5">
    <source>
        <dbReference type="EMBL" id="OFI36313.1"/>
    </source>
</evidence>
<dbReference type="InterPro" id="IPR050415">
    <property type="entry name" value="MRET"/>
</dbReference>
<accession>A0A1E8FLK7</accession>
<dbReference type="PROSITE" id="PS00197">
    <property type="entry name" value="2FE2S_FER_1"/>
    <property type="match status" value="1"/>
</dbReference>
<dbReference type="PRINTS" id="PR00371">
    <property type="entry name" value="FPNCR"/>
</dbReference>
<evidence type="ECO:0000256" key="2">
    <source>
        <dbReference type="ARBA" id="ARBA00034078"/>
    </source>
</evidence>
<dbReference type="Proteomes" id="UP000176037">
    <property type="component" value="Unassembled WGS sequence"/>
</dbReference>
<dbReference type="PANTHER" id="PTHR47354">
    <property type="entry name" value="NADH OXIDOREDUCTASE HCR"/>
    <property type="match status" value="1"/>
</dbReference>
<dbReference type="InterPro" id="IPR039261">
    <property type="entry name" value="FNR_nucleotide-bd"/>
</dbReference>
<dbReference type="SUPFAM" id="SSF54292">
    <property type="entry name" value="2Fe-2S ferredoxin-like"/>
    <property type="match status" value="1"/>
</dbReference>
<dbReference type="PANTHER" id="PTHR47354:SF5">
    <property type="entry name" value="PROTEIN RFBI"/>
    <property type="match status" value="1"/>
</dbReference>
<dbReference type="RefSeq" id="WP_070174424.1">
    <property type="nucleotide sequence ID" value="NZ_BMJR01000004.1"/>
</dbReference>
<dbReference type="Pfam" id="PF00175">
    <property type="entry name" value="NAD_binding_1"/>
    <property type="match status" value="1"/>
</dbReference>
<keyword evidence="6" id="KW-1185">Reference proteome</keyword>
<dbReference type="GO" id="GO:0051537">
    <property type="term" value="F:2 iron, 2 sulfur cluster binding"/>
    <property type="evidence" value="ECO:0007669"/>
    <property type="project" value="InterPro"/>
</dbReference>
<dbReference type="InterPro" id="IPR047683">
    <property type="entry name" value="BenC-like_FAD_NAD-bd"/>
</dbReference>
<dbReference type="PROSITE" id="PS51085">
    <property type="entry name" value="2FE2S_FER_2"/>
    <property type="match status" value="1"/>
</dbReference>
<dbReference type="InterPro" id="IPR012675">
    <property type="entry name" value="Beta-grasp_dom_sf"/>
</dbReference>
<dbReference type="InterPro" id="IPR001709">
    <property type="entry name" value="Flavoprot_Pyr_Nucl_cyt_Rdtase"/>
</dbReference>
<dbReference type="STRING" id="1856405.BFC17_00075"/>
<dbReference type="InterPro" id="IPR001041">
    <property type="entry name" value="2Fe-2S_ferredoxin-type"/>
</dbReference>
<dbReference type="Pfam" id="PF00970">
    <property type="entry name" value="FAD_binding_6"/>
    <property type="match status" value="1"/>
</dbReference>
<feature type="domain" description="2Fe-2S ferredoxin-type" evidence="3">
    <location>
        <begin position="3"/>
        <end position="97"/>
    </location>
</feature>
<dbReference type="OrthoDB" id="9806195at2"/>
<dbReference type="Pfam" id="PF00111">
    <property type="entry name" value="Fer2"/>
    <property type="match status" value="1"/>
</dbReference>
<reference evidence="5 6" key="1">
    <citation type="submission" date="2016-09" db="EMBL/GenBank/DDBJ databases">
        <title>Alteromonas lipolytica, a new species isolated from sea water.</title>
        <authorList>
            <person name="Wu Y.-H."/>
            <person name="Cheng H."/>
            <person name="Xu X.-W."/>
        </authorList>
    </citation>
    <scope>NUCLEOTIDE SEQUENCE [LARGE SCALE GENOMIC DNA]</scope>
    <source>
        <strain evidence="5 6">JW12</strain>
    </source>
</reference>
<dbReference type="PRINTS" id="PR00410">
    <property type="entry name" value="PHEHYDRXLASE"/>
</dbReference>
<dbReference type="InterPro" id="IPR036010">
    <property type="entry name" value="2Fe-2S_ferredoxin-like_sf"/>
</dbReference>
<evidence type="ECO:0000256" key="1">
    <source>
        <dbReference type="ARBA" id="ARBA00023075"/>
    </source>
</evidence>
<dbReference type="InterPro" id="IPR006058">
    <property type="entry name" value="2Fe2S_fd_BS"/>
</dbReference>
<organism evidence="5 6">
    <name type="scientific">Alteromonas lipolytica</name>
    <dbReference type="NCBI Taxonomy" id="1856405"/>
    <lineage>
        <taxon>Bacteria</taxon>
        <taxon>Pseudomonadati</taxon>
        <taxon>Pseudomonadota</taxon>
        <taxon>Gammaproteobacteria</taxon>
        <taxon>Alteromonadales</taxon>
        <taxon>Alteromonadaceae</taxon>
        <taxon>Alteromonas/Salinimonas group</taxon>
        <taxon>Alteromonas</taxon>
    </lineage>
</organism>
<evidence type="ECO:0000259" key="3">
    <source>
        <dbReference type="PROSITE" id="PS51085"/>
    </source>
</evidence>
<dbReference type="InterPro" id="IPR008333">
    <property type="entry name" value="Cbr1-like_FAD-bd_dom"/>
</dbReference>
<dbReference type="CDD" id="cd00207">
    <property type="entry name" value="fer2"/>
    <property type="match status" value="1"/>
</dbReference>
<dbReference type="Gene3D" id="3.40.50.80">
    <property type="entry name" value="Nucleotide-binding domain of ferredoxin-NADP reductase (FNR) module"/>
    <property type="match status" value="1"/>
</dbReference>
<keyword evidence="1" id="KW-0830">Ubiquinone</keyword>
<dbReference type="PROSITE" id="PS51384">
    <property type="entry name" value="FAD_FR"/>
    <property type="match status" value="1"/>
</dbReference>
<dbReference type="EMBL" id="MJIC01000001">
    <property type="protein sequence ID" value="OFI36313.1"/>
    <property type="molecule type" value="Genomic_DNA"/>
</dbReference>
<dbReference type="InterPro" id="IPR017938">
    <property type="entry name" value="Riboflavin_synthase-like_b-brl"/>
</dbReference>
<comment type="cofactor">
    <cofactor evidence="2">
        <name>[2Fe-2S] cluster</name>
        <dbReference type="ChEBI" id="CHEBI:190135"/>
    </cofactor>
</comment>
<evidence type="ECO:0000259" key="4">
    <source>
        <dbReference type="PROSITE" id="PS51384"/>
    </source>
</evidence>
<dbReference type="InterPro" id="IPR001433">
    <property type="entry name" value="OxRdtase_FAD/NAD-bd"/>
</dbReference>
<proteinExistence type="predicted"/>
<protein>
    <submittedName>
        <fullName evidence="5">NADH oxidase</fullName>
    </submittedName>
</protein>
<dbReference type="Gene3D" id="2.40.30.10">
    <property type="entry name" value="Translation factors"/>
    <property type="match status" value="1"/>
</dbReference>
<sequence>MSFKVALNFEDGVTRVIDCNDGETVLDAAYRHQVKLPMDCSDGVCGTCKGTCRQGKYDLGDEYIDEALTDDEAEDGIILTCQMLPESDVVVNIPAASSLCASGPQSITSTVTGVQALSDTTIELNVKLSEPLAFLPGQYINLGFPGDNDSRAYSFSSLPGSDEASFLIRNVPGGKMSSYLSNTAVEGDELPVTGPLGSFYLRAVERPVLMLAGGTGLAPILSMLEYMQAEGLQQPVFLLYGVTNVSDLVKLDALEAFAEAMPQFSYATVVVNSESGHERQGFVTDHMDAVPFALVEADTYLCGPPPMVDAVRQYFKDSGTEPHSFHYEKFNPSTPKEEAA</sequence>
<dbReference type="SUPFAM" id="SSF52343">
    <property type="entry name" value="Ferredoxin reductase-like, C-terminal NADP-linked domain"/>
    <property type="match status" value="1"/>
</dbReference>
<comment type="caution">
    <text evidence="5">The sequence shown here is derived from an EMBL/GenBank/DDBJ whole genome shotgun (WGS) entry which is preliminary data.</text>
</comment>
<name>A0A1E8FLK7_9ALTE</name>
<evidence type="ECO:0000313" key="6">
    <source>
        <dbReference type="Proteomes" id="UP000176037"/>
    </source>
</evidence>
<dbReference type="CDD" id="cd06209">
    <property type="entry name" value="BenDO_FAD_NAD"/>
    <property type="match status" value="1"/>
</dbReference>
<gene>
    <name evidence="5" type="ORF">BFC17_00075</name>
</gene>
<dbReference type="NCBIfam" id="NF040810">
    <property type="entry name" value="BenC"/>
    <property type="match status" value="1"/>
</dbReference>
<dbReference type="InterPro" id="IPR017927">
    <property type="entry name" value="FAD-bd_FR_type"/>
</dbReference>
<dbReference type="GO" id="GO:0016491">
    <property type="term" value="F:oxidoreductase activity"/>
    <property type="evidence" value="ECO:0007669"/>
    <property type="project" value="InterPro"/>
</dbReference>
<dbReference type="SUPFAM" id="SSF63380">
    <property type="entry name" value="Riboflavin synthase domain-like"/>
    <property type="match status" value="1"/>
</dbReference>
<dbReference type="Gene3D" id="3.10.20.30">
    <property type="match status" value="1"/>
</dbReference>
<dbReference type="AlphaFoldDB" id="A0A1E8FLK7"/>
<feature type="domain" description="FAD-binding FR-type" evidence="4">
    <location>
        <begin position="104"/>
        <end position="202"/>
    </location>
</feature>